<gene>
    <name evidence="6" type="ORF">DCAR_0518823</name>
</gene>
<dbReference type="PANTHER" id="PTHR13948">
    <property type="entry name" value="RNA-BINDING PROTEIN"/>
    <property type="match status" value="1"/>
</dbReference>
<feature type="domain" description="G-patch" evidence="5">
    <location>
        <begin position="415"/>
        <end position="461"/>
    </location>
</feature>
<evidence type="ECO:0000259" key="5">
    <source>
        <dbReference type="PROSITE" id="PS50174"/>
    </source>
</evidence>
<feature type="compositionally biased region" description="Basic and acidic residues" evidence="4">
    <location>
        <begin position="93"/>
        <end position="103"/>
    </location>
</feature>
<dbReference type="Pfam" id="PF01585">
    <property type="entry name" value="G-patch"/>
    <property type="match status" value="1"/>
</dbReference>
<reference evidence="6" key="1">
    <citation type="journal article" date="2016" name="Nat. Genet.">
        <title>A high-quality carrot genome assembly provides new insights into carotenoid accumulation and asterid genome evolution.</title>
        <authorList>
            <person name="Iorizzo M."/>
            <person name="Ellison S."/>
            <person name="Senalik D."/>
            <person name="Zeng P."/>
            <person name="Satapoomin P."/>
            <person name="Huang J."/>
            <person name="Bowman M."/>
            <person name="Iovene M."/>
            <person name="Sanseverino W."/>
            <person name="Cavagnaro P."/>
            <person name="Yildiz M."/>
            <person name="Macko-Podgorni A."/>
            <person name="Moranska E."/>
            <person name="Grzebelus E."/>
            <person name="Grzebelus D."/>
            <person name="Ashrafi H."/>
            <person name="Zheng Z."/>
            <person name="Cheng S."/>
            <person name="Spooner D."/>
            <person name="Van Deynze A."/>
            <person name="Simon P."/>
        </authorList>
    </citation>
    <scope>NUCLEOTIDE SEQUENCE</scope>
    <source>
        <tissue evidence="6">Leaf</tissue>
    </source>
</reference>
<keyword evidence="3" id="KW-0539">Nucleus</keyword>
<dbReference type="PROSITE" id="PS50174">
    <property type="entry name" value="G_PATCH"/>
    <property type="match status" value="1"/>
</dbReference>
<keyword evidence="7" id="KW-1185">Reference proteome</keyword>
<comment type="subcellular location">
    <subcellularLocation>
        <location evidence="1">Nucleus</location>
    </subcellularLocation>
</comment>
<reference evidence="6" key="2">
    <citation type="submission" date="2022-03" db="EMBL/GenBank/DDBJ databases">
        <title>Draft title - Genomic analysis of global carrot germplasm unveils the trajectory of domestication and the origin of high carotenoid orange carrot.</title>
        <authorList>
            <person name="Iorizzo M."/>
            <person name="Ellison S."/>
            <person name="Senalik D."/>
            <person name="Macko-Podgorni A."/>
            <person name="Grzebelus D."/>
            <person name="Bostan H."/>
            <person name="Rolling W."/>
            <person name="Curaba J."/>
            <person name="Simon P."/>
        </authorList>
    </citation>
    <scope>NUCLEOTIDE SEQUENCE</scope>
    <source>
        <tissue evidence="6">Leaf</tissue>
    </source>
</reference>
<evidence type="ECO:0000256" key="4">
    <source>
        <dbReference type="SAM" id="MobiDB-lite"/>
    </source>
</evidence>
<evidence type="ECO:0000313" key="6">
    <source>
        <dbReference type="EMBL" id="WOG99471.1"/>
    </source>
</evidence>
<dbReference type="Pfam" id="PF17780">
    <property type="entry name" value="OCRE"/>
    <property type="match status" value="1"/>
</dbReference>
<feature type="region of interest" description="Disordered" evidence="4">
    <location>
        <begin position="93"/>
        <end position="125"/>
    </location>
</feature>
<dbReference type="PANTHER" id="PTHR13948:SF38">
    <property type="entry name" value="D111_G-PATCH DOMAIN-CONTAINING PROTEIN"/>
    <property type="match status" value="1"/>
</dbReference>
<dbReference type="GO" id="GO:0005634">
    <property type="term" value="C:nucleus"/>
    <property type="evidence" value="ECO:0007669"/>
    <property type="project" value="UniProtKB-SubCell"/>
</dbReference>
<dbReference type="InterPro" id="IPR000467">
    <property type="entry name" value="G_patch_dom"/>
</dbReference>
<dbReference type="SMART" id="SM00443">
    <property type="entry name" value="G_patch"/>
    <property type="match status" value="1"/>
</dbReference>
<evidence type="ECO:0000256" key="3">
    <source>
        <dbReference type="ARBA" id="ARBA00023242"/>
    </source>
</evidence>
<feature type="region of interest" description="Disordered" evidence="4">
    <location>
        <begin position="433"/>
        <end position="463"/>
    </location>
</feature>
<evidence type="ECO:0000313" key="7">
    <source>
        <dbReference type="Proteomes" id="UP000077755"/>
    </source>
</evidence>
<evidence type="ECO:0000256" key="2">
    <source>
        <dbReference type="ARBA" id="ARBA00022884"/>
    </source>
</evidence>
<sequence length="463" mass="50932">MAGMKEADNQKVTEDDNAGSSFVWDCNSQLYYHASSGFYHDPNAGWYYSTSDGLYYKFEDGNYVLLESVQTQDEAGIHTQSPEDIDQILSKNRESKVSMEPHPGEFNTDTMDSMDNELPENPPPPSEWLEDSLIELYLSGYSNNIAVCGTTAAPDDKMLEENIAVSVEGAMTDDAYTLEEGEWIPNENDLIDEGAFQDEENWRAQYGQVIESYEQVTTAFPVVDLWDWKMVRGTKRNGNGEVARLIGRLVRRSIKLHPSMASGSGLLKTAPICEAHLDLVRVTSGQVYKLRTPSAAYLSSMQIYDSSNPTKDWGYPQLSSKRPIQRPCESGGNSESKMIQGDPVCKDSSVQGQLSVAPKQTYRDRAAERRFLHGGFGVGPGQKSSPFIDDPAPSSPVFDSHEVGAAESLNMSFGAGSYARKILESMGWQEGEALGNSGKGLIEPLQAVGNKGNAGLGWDHGRR</sequence>
<organism evidence="6 7">
    <name type="scientific">Daucus carota subsp. sativus</name>
    <name type="common">Carrot</name>
    <dbReference type="NCBI Taxonomy" id="79200"/>
    <lineage>
        <taxon>Eukaryota</taxon>
        <taxon>Viridiplantae</taxon>
        <taxon>Streptophyta</taxon>
        <taxon>Embryophyta</taxon>
        <taxon>Tracheophyta</taxon>
        <taxon>Spermatophyta</taxon>
        <taxon>Magnoliopsida</taxon>
        <taxon>eudicotyledons</taxon>
        <taxon>Gunneridae</taxon>
        <taxon>Pentapetalae</taxon>
        <taxon>asterids</taxon>
        <taxon>campanulids</taxon>
        <taxon>Apiales</taxon>
        <taxon>Apiaceae</taxon>
        <taxon>Apioideae</taxon>
        <taxon>Scandiceae</taxon>
        <taxon>Daucinae</taxon>
        <taxon>Daucus</taxon>
        <taxon>Daucus sect. Daucus</taxon>
    </lineage>
</organism>
<protein>
    <recommendedName>
        <fullName evidence="5">G-patch domain-containing protein</fullName>
    </recommendedName>
</protein>
<dbReference type="Proteomes" id="UP000077755">
    <property type="component" value="Chromosome 5"/>
</dbReference>
<dbReference type="GO" id="GO:0003723">
    <property type="term" value="F:RNA binding"/>
    <property type="evidence" value="ECO:0007669"/>
    <property type="project" value="UniProtKB-KW"/>
</dbReference>
<feature type="region of interest" description="Disordered" evidence="4">
    <location>
        <begin position="314"/>
        <end position="339"/>
    </location>
</feature>
<keyword evidence="2" id="KW-0694">RNA-binding</keyword>
<dbReference type="GO" id="GO:0000398">
    <property type="term" value="P:mRNA splicing, via spliceosome"/>
    <property type="evidence" value="ECO:0007669"/>
    <property type="project" value="TreeGrafter"/>
</dbReference>
<dbReference type="EMBL" id="CP093347">
    <property type="protein sequence ID" value="WOG99471.1"/>
    <property type="molecule type" value="Genomic_DNA"/>
</dbReference>
<evidence type="ECO:0000256" key="1">
    <source>
        <dbReference type="ARBA" id="ARBA00004123"/>
    </source>
</evidence>
<dbReference type="CDD" id="cd16074">
    <property type="entry name" value="OCRE"/>
    <property type="match status" value="1"/>
</dbReference>
<proteinExistence type="predicted"/>
<name>A0AAF0X2Q8_DAUCS</name>
<dbReference type="InterPro" id="IPR041591">
    <property type="entry name" value="OCRE"/>
</dbReference>
<accession>A0AAF0X2Q8</accession>
<dbReference type="AlphaFoldDB" id="A0AAF0X2Q8"/>